<dbReference type="PANTHER" id="PTHR32063:SF24">
    <property type="entry name" value="CATION EFFLUX SYSTEM (ACRB_ACRD_ACRF FAMILY)"/>
    <property type="match status" value="1"/>
</dbReference>
<gene>
    <name evidence="3" type="ORF">KPZU09_32130</name>
</gene>
<evidence type="ECO:0008006" key="5">
    <source>
        <dbReference type="Google" id="ProtNLM"/>
    </source>
</evidence>
<dbReference type="Gene3D" id="3.30.70.1320">
    <property type="entry name" value="Multidrug efflux transporter AcrB pore domain like"/>
    <property type="match status" value="1"/>
</dbReference>
<dbReference type="GO" id="GO:0042910">
    <property type="term" value="F:xenobiotic transmembrane transporter activity"/>
    <property type="evidence" value="ECO:0007669"/>
    <property type="project" value="TreeGrafter"/>
</dbReference>
<evidence type="ECO:0000256" key="2">
    <source>
        <dbReference type="ARBA" id="ARBA00022989"/>
    </source>
</evidence>
<reference evidence="3" key="1">
    <citation type="submission" date="2020-10" db="EMBL/GenBank/DDBJ databases">
        <title>Genome Sequence of ESBL Producing Zambian Clinical Strains.</title>
        <authorList>
            <person name="Shawa M."/>
            <person name="Furuta Y."/>
            <person name="Simbotwe M."/>
            <person name="Mulenga E."/>
            <person name="Mubanga M."/>
            <person name="Mulenga G."/>
            <person name="Kaile C."/>
            <person name="Zorigt T."/>
            <person name="Hang'ombe B."/>
            <person name="Higashi H."/>
        </authorList>
    </citation>
    <scope>NUCLEOTIDE SEQUENCE</scope>
    <source>
        <strain evidence="3">Zam_UTH_09</strain>
    </source>
</reference>
<dbReference type="AlphaFoldDB" id="A0A919HV66"/>
<protein>
    <recommendedName>
        <fullName evidence="5">RND multidrug efflux transporter, Acriflavin resistance protein</fullName>
    </recommendedName>
</protein>
<accession>A0A919HV66</accession>
<dbReference type="Gene3D" id="3.30.2090.10">
    <property type="entry name" value="Multidrug efflux transporter AcrB TolC docking domain, DN and DC subdomains"/>
    <property type="match status" value="1"/>
</dbReference>
<dbReference type="GO" id="GO:0005886">
    <property type="term" value="C:plasma membrane"/>
    <property type="evidence" value="ECO:0007669"/>
    <property type="project" value="TreeGrafter"/>
</dbReference>
<name>A0A919HV66_KLEPN</name>
<keyword evidence="2" id="KW-0472">Membrane</keyword>
<dbReference type="EMBL" id="BNFF01000001">
    <property type="protein sequence ID" value="GHK53477.1"/>
    <property type="molecule type" value="Genomic_DNA"/>
</dbReference>
<evidence type="ECO:0000313" key="3">
    <source>
        <dbReference type="EMBL" id="GHK53477.1"/>
    </source>
</evidence>
<dbReference type="Pfam" id="PF00873">
    <property type="entry name" value="ACR_tran"/>
    <property type="match status" value="1"/>
</dbReference>
<comment type="caution">
    <text evidence="3">The sequence shown here is derived from an EMBL/GenBank/DDBJ whole genome shotgun (WGS) entry which is preliminary data.</text>
</comment>
<evidence type="ECO:0000313" key="4">
    <source>
        <dbReference type="Proteomes" id="UP000655094"/>
    </source>
</evidence>
<organism evidence="3 4">
    <name type="scientific">Klebsiella pneumoniae</name>
    <dbReference type="NCBI Taxonomy" id="573"/>
    <lineage>
        <taxon>Bacteria</taxon>
        <taxon>Pseudomonadati</taxon>
        <taxon>Pseudomonadota</taxon>
        <taxon>Gammaproteobacteria</taxon>
        <taxon>Enterobacterales</taxon>
        <taxon>Enterobacteriaceae</taxon>
        <taxon>Klebsiella/Raoultella group</taxon>
        <taxon>Klebsiella</taxon>
        <taxon>Klebsiella pneumoniae complex</taxon>
    </lineage>
</organism>
<proteinExistence type="predicted"/>
<dbReference type="PANTHER" id="PTHR32063">
    <property type="match status" value="1"/>
</dbReference>
<evidence type="ECO:0000256" key="1">
    <source>
        <dbReference type="ARBA" id="ARBA00022692"/>
    </source>
</evidence>
<keyword evidence="2" id="KW-1133">Transmembrane helix</keyword>
<dbReference type="Proteomes" id="UP000655094">
    <property type="component" value="Unassembled WGS sequence"/>
</dbReference>
<keyword evidence="1" id="KW-0812">Transmembrane</keyword>
<dbReference type="InterPro" id="IPR027463">
    <property type="entry name" value="AcrB_DN_DC_subdom"/>
</dbReference>
<sequence>MREALARLPGVGEVQMFGARDYSMRIWLRPDRMNALNITTDDVARRCASRMCRARRAGGHPAGI</sequence>
<dbReference type="InterPro" id="IPR001036">
    <property type="entry name" value="Acrflvin-R"/>
</dbReference>